<evidence type="ECO:0000313" key="3">
    <source>
        <dbReference type="Proteomes" id="UP000186817"/>
    </source>
</evidence>
<evidence type="ECO:0000313" key="2">
    <source>
        <dbReference type="EMBL" id="OLQ12432.1"/>
    </source>
</evidence>
<accession>A0A1Q9EYJ1</accession>
<protein>
    <submittedName>
        <fullName evidence="2">Uncharacterized protein</fullName>
    </submittedName>
</protein>
<comment type="caution">
    <text evidence="2">The sequence shown here is derived from an EMBL/GenBank/DDBJ whole genome shotgun (WGS) entry which is preliminary data.</text>
</comment>
<feature type="signal peptide" evidence="1">
    <location>
        <begin position="1"/>
        <end position="17"/>
    </location>
</feature>
<proteinExistence type="predicted"/>
<sequence length="111" mass="12351">MVSSLASVVTILSDTLALNLQLPPIQVRLAIQEQQWMVTGAKARPRSGGQTEDPQLSIQLLLMNLGKRILGTKEELEEKFEQENLYVLEAQRISVGDNEIVMLLLILIAPE</sequence>
<organism evidence="2 3">
    <name type="scientific">Symbiodinium microadriaticum</name>
    <name type="common">Dinoflagellate</name>
    <name type="synonym">Zooxanthella microadriatica</name>
    <dbReference type="NCBI Taxonomy" id="2951"/>
    <lineage>
        <taxon>Eukaryota</taxon>
        <taxon>Sar</taxon>
        <taxon>Alveolata</taxon>
        <taxon>Dinophyceae</taxon>
        <taxon>Suessiales</taxon>
        <taxon>Symbiodiniaceae</taxon>
        <taxon>Symbiodinium</taxon>
    </lineage>
</organism>
<keyword evidence="1" id="KW-0732">Signal</keyword>
<name>A0A1Q9EYJ1_SYMMI</name>
<keyword evidence="3" id="KW-1185">Reference proteome</keyword>
<reference evidence="2 3" key="1">
    <citation type="submission" date="2016-02" db="EMBL/GenBank/DDBJ databases">
        <title>Genome analysis of coral dinoflagellate symbionts highlights evolutionary adaptations to a symbiotic lifestyle.</title>
        <authorList>
            <person name="Aranda M."/>
            <person name="Li Y."/>
            <person name="Liew Y.J."/>
            <person name="Baumgarten S."/>
            <person name="Simakov O."/>
            <person name="Wilson M."/>
            <person name="Piel J."/>
            <person name="Ashoor H."/>
            <person name="Bougouffa S."/>
            <person name="Bajic V.B."/>
            <person name="Ryu T."/>
            <person name="Ravasi T."/>
            <person name="Bayer T."/>
            <person name="Micklem G."/>
            <person name="Kim H."/>
            <person name="Bhak J."/>
            <person name="Lajeunesse T.C."/>
            <person name="Voolstra C.R."/>
        </authorList>
    </citation>
    <scope>NUCLEOTIDE SEQUENCE [LARGE SCALE GENOMIC DNA]</scope>
    <source>
        <strain evidence="2 3">CCMP2467</strain>
    </source>
</reference>
<dbReference type="AlphaFoldDB" id="A0A1Q9EYJ1"/>
<dbReference type="EMBL" id="LSRX01000043">
    <property type="protein sequence ID" value="OLQ12432.1"/>
    <property type="molecule type" value="Genomic_DNA"/>
</dbReference>
<gene>
    <name evidence="2" type="ORF">AK812_SmicGene3625</name>
</gene>
<feature type="chain" id="PRO_5012796664" evidence="1">
    <location>
        <begin position="18"/>
        <end position="111"/>
    </location>
</feature>
<dbReference type="Proteomes" id="UP000186817">
    <property type="component" value="Unassembled WGS sequence"/>
</dbReference>
<evidence type="ECO:0000256" key="1">
    <source>
        <dbReference type="SAM" id="SignalP"/>
    </source>
</evidence>